<dbReference type="OrthoDB" id="7605493at2"/>
<evidence type="ECO:0000256" key="1">
    <source>
        <dbReference type="SAM" id="Phobius"/>
    </source>
</evidence>
<dbReference type="RefSeq" id="WP_127745326.1">
    <property type="nucleotide sequence ID" value="NZ_SACN01000002.1"/>
</dbReference>
<dbReference type="AlphaFoldDB" id="A0A437M197"/>
<dbReference type="Proteomes" id="UP000282971">
    <property type="component" value="Unassembled WGS sequence"/>
</dbReference>
<keyword evidence="1" id="KW-0812">Transmembrane</keyword>
<sequence>MARDKRLLGAILLFVASAVAWVIQAAIVRAYIYAAVMGNWSEFSRFFGVRPPAEFCFDHCVAELPFFAGWIGVGCFALGFALLFRVWRRPRI</sequence>
<reference evidence="2 3" key="1">
    <citation type="submission" date="2019-01" db="EMBL/GenBank/DDBJ databases">
        <authorList>
            <person name="Chen W.-M."/>
        </authorList>
    </citation>
    <scope>NUCLEOTIDE SEQUENCE [LARGE SCALE GENOMIC DNA]</scope>
    <source>
        <strain evidence="2 3">CCP-7</strain>
    </source>
</reference>
<accession>A0A437M197</accession>
<keyword evidence="1" id="KW-0472">Membrane</keyword>
<keyword evidence="3" id="KW-1185">Reference proteome</keyword>
<protein>
    <submittedName>
        <fullName evidence="2">Uncharacterized protein</fullName>
    </submittedName>
</protein>
<proteinExistence type="predicted"/>
<gene>
    <name evidence="2" type="ORF">EOD43_17565</name>
</gene>
<dbReference type="EMBL" id="SACN01000002">
    <property type="protein sequence ID" value="RVT91313.1"/>
    <property type="molecule type" value="Genomic_DNA"/>
</dbReference>
<keyword evidence="1" id="KW-1133">Transmembrane helix</keyword>
<evidence type="ECO:0000313" key="3">
    <source>
        <dbReference type="Proteomes" id="UP000282971"/>
    </source>
</evidence>
<comment type="caution">
    <text evidence="2">The sequence shown here is derived from an EMBL/GenBank/DDBJ whole genome shotgun (WGS) entry which is preliminary data.</text>
</comment>
<organism evidence="2 3">
    <name type="scientific">Sphingomonas crocodyli</name>
    <dbReference type="NCBI Taxonomy" id="1979270"/>
    <lineage>
        <taxon>Bacteria</taxon>
        <taxon>Pseudomonadati</taxon>
        <taxon>Pseudomonadota</taxon>
        <taxon>Alphaproteobacteria</taxon>
        <taxon>Sphingomonadales</taxon>
        <taxon>Sphingomonadaceae</taxon>
        <taxon>Sphingomonas</taxon>
    </lineage>
</organism>
<evidence type="ECO:0000313" key="2">
    <source>
        <dbReference type="EMBL" id="RVT91313.1"/>
    </source>
</evidence>
<name>A0A437M197_9SPHN</name>
<feature type="transmembrane region" description="Helical" evidence="1">
    <location>
        <begin position="67"/>
        <end position="87"/>
    </location>
</feature>